<name>A0A0N9VA50_SPHMC</name>
<dbReference type="InterPro" id="IPR016071">
    <property type="entry name" value="Staphylococal_nuclease_OB-fold"/>
</dbReference>
<feature type="transmembrane region" description="Helical" evidence="2">
    <location>
        <begin position="44"/>
        <end position="67"/>
    </location>
</feature>
<feature type="compositionally biased region" description="Basic and acidic residues" evidence="1">
    <location>
        <begin position="1"/>
        <end position="15"/>
    </location>
</feature>
<dbReference type="Pfam" id="PF00565">
    <property type="entry name" value="SNase"/>
    <property type="match status" value="1"/>
</dbReference>
<evidence type="ECO:0000313" key="4">
    <source>
        <dbReference type="EMBL" id="ALH81270.1"/>
    </source>
</evidence>
<evidence type="ECO:0000259" key="3">
    <source>
        <dbReference type="PROSITE" id="PS50830"/>
    </source>
</evidence>
<dbReference type="EMBL" id="CP012700">
    <property type="protein sequence ID" value="ALH81270.1"/>
    <property type="molecule type" value="Genomic_DNA"/>
</dbReference>
<feature type="domain" description="TNase-like" evidence="3">
    <location>
        <begin position="91"/>
        <end position="190"/>
    </location>
</feature>
<feature type="region of interest" description="Disordered" evidence="1">
    <location>
        <begin position="1"/>
        <end position="23"/>
    </location>
</feature>
<evidence type="ECO:0000256" key="1">
    <source>
        <dbReference type="SAM" id="MobiDB-lite"/>
    </source>
</evidence>
<keyword evidence="2" id="KW-0472">Membrane</keyword>
<dbReference type="InterPro" id="IPR035437">
    <property type="entry name" value="SNase_OB-fold_sf"/>
</dbReference>
<proteinExistence type="predicted"/>
<dbReference type="AlphaFoldDB" id="A0A0N9VA50"/>
<gene>
    <name evidence="4" type="ORF">AN936_13115</name>
</gene>
<keyword evidence="2" id="KW-0812">Transmembrane</keyword>
<dbReference type="PROSITE" id="PS50830">
    <property type="entry name" value="TNASE_3"/>
    <property type="match status" value="1"/>
</dbReference>
<evidence type="ECO:0000313" key="5">
    <source>
        <dbReference type="Proteomes" id="UP000058074"/>
    </source>
</evidence>
<dbReference type="Proteomes" id="UP000058074">
    <property type="component" value="Chromosome"/>
</dbReference>
<evidence type="ECO:0000256" key="2">
    <source>
        <dbReference type="SAM" id="Phobius"/>
    </source>
</evidence>
<keyword evidence="2" id="KW-1133">Transmembrane helix</keyword>
<reference evidence="4 5" key="1">
    <citation type="journal article" date="2015" name="Genome Announc.">
        <title>Complete Genome Sequence of Polypropylene Glycol- and Polyethylene Glycol-Degrading Sphingopyxis macrogoltabida Strain EY-1.</title>
        <authorList>
            <person name="Ohtsubo Y."/>
            <person name="Nagata Y."/>
            <person name="Numata M."/>
            <person name="Tsuchikane K."/>
            <person name="Hosoyama A."/>
            <person name="Yamazoe A."/>
            <person name="Tsuda M."/>
            <person name="Fujita N."/>
            <person name="Kawai F."/>
        </authorList>
    </citation>
    <scope>NUCLEOTIDE SEQUENCE [LARGE SCALE GENOMIC DNA]</scope>
    <source>
        <strain evidence="4 5">EY-1</strain>
    </source>
</reference>
<sequence length="190" mass="21284">MFTESERTRDTEERIMSTNEPSEPNVVDFRGAAARQKRDKRRKLLLLVVGGLFAGVLGGVIGINWPFGSASAEARTTHTFGVCGMVRKTCVVDGDTIWLEGVKIRVADIDTPEISQPRCDYEYELGIKARDRLVTLLNQGEFSAVPIGNRDEDQYGRKLRVLKRDGRSLGDQLVAEGLARTWTGRREPWC</sequence>
<dbReference type="SUPFAM" id="SSF50199">
    <property type="entry name" value="Staphylococcal nuclease"/>
    <property type="match status" value="1"/>
</dbReference>
<protein>
    <submittedName>
        <fullName evidence="4">Nuclease</fullName>
    </submittedName>
</protein>
<dbReference type="Gene3D" id="2.40.50.90">
    <property type="match status" value="1"/>
</dbReference>
<accession>A0A0N9VA50</accession>
<organism evidence="4 5">
    <name type="scientific">Sphingopyxis macrogoltabida</name>
    <name type="common">Sphingomonas macrogoltabidus</name>
    <dbReference type="NCBI Taxonomy" id="33050"/>
    <lineage>
        <taxon>Bacteria</taxon>
        <taxon>Pseudomonadati</taxon>
        <taxon>Pseudomonadota</taxon>
        <taxon>Alphaproteobacteria</taxon>
        <taxon>Sphingomonadales</taxon>
        <taxon>Sphingomonadaceae</taxon>
        <taxon>Sphingopyxis</taxon>
    </lineage>
</organism>
<dbReference type="PATRIC" id="fig|33050.5.peg.2708"/>
<dbReference type="KEGG" id="smag:AN936_13115"/>